<proteinExistence type="predicted"/>
<dbReference type="WBParaSite" id="ES5_v2.g20112.t1">
    <property type="protein sequence ID" value="ES5_v2.g20112.t1"/>
    <property type="gene ID" value="ES5_v2.g20112"/>
</dbReference>
<name>A0AC34FRP6_9BILA</name>
<organism evidence="1 2">
    <name type="scientific">Panagrolaimus sp. ES5</name>
    <dbReference type="NCBI Taxonomy" id="591445"/>
    <lineage>
        <taxon>Eukaryota</taxon>
        <taxon>Metazoa</taxon>
        <taxon>Ecdysozoa</taxon>
        <taxon>Nematoda</taxon>
        <taxon>Chromadorea</taxon>
        <taxon>Rhabditida</taxon>
        <taxon>Tylenchina</taxon>
        <taxon>Panagrolaimomorpha</taxon>
        <taxon>Panagrolaimoidea</taxon>
        <taxon>Panagrolaimidae</taxon>
        <taxon>Panagrolaimus</taxon>
    </lineage>
</organism>
<accession>A0AC34FRP6</accession>
<evidence type="ECO:0000313" key="1">
    <source>
        <dbReference type="Proteomes" id="UP000887579"/>
    </source>
</evidence>
<dbReference type="Proteomes" id="UP000887579">
    <property type="component" value="Unplaced"/>
</dbReference>
<protein>
    <submittedName>
        <fullName evidence="2">Uncharacterized protein</fullName>
    </submittedName>
</protein>
<sequence length="119" mass="13152">MMRAFFIVGLFLLLSINSNDAASCTEEQAIAYIQNACDIDIRKPCSESQSMVDCGVREVRSKCGEDMVNTICGDLPAFLSQIHSTCTGLTCSATSIYVSSSIVVFMLFKIFLEKFFLCF</sequence>
<evidence type="ECO:0000313" key="2">
    <source>
        <dbReference type="WBParaSite" id="ES5_v2.g20112.t1"/>
    </source>
</evidence>
<reference evidence="2" key="1">
    <citation type="submission" date="2022-11" db="UniProtKB">
        <authorList>
            <consortium name="WormBaseParasite"/>
        </authorList>
    </citation>
    <scope>IDENTIFICATION</scope>
</reference>